<keyword evidence="1" id="KW-0472">Membrane</keyword>
<feature type="transmembrane region" description="Helical" evidence="1">
    <location>
        <begin position="56"/>
        <end position="83"/>
    </location>
</feature>
<dbReference type="Pfam" id="PF15420">
    <property type="entry name" value="Abhydrolase_9_N"/>
    <property type="match status" value="1"/>
</dbReference>
<dbReference type="AlphaFoldDB" id="A0A4Q8AIY0"/>
<reference evidence="4 5" key="1">
    <citation type="submission" date="2019-02" db="EMBL/GenBank/DDBJ databases">
        <title>Sequencing the genomes of 1000 actinobacteria strains.</title>
        <authorList>
            <person name="Klenk H.-P."/>
        </authorList>
    </citation>
    <scope>NUCLEOTIDE SEQUENCE [LARGE SCALE GENOMIC DNA]</scope>
    <source>
        <strain evidence="4 5">DSM 18319</strain>
    </source>
</reference>
<gene>
    <name evidence="4" type="ORF">EV379_0008</name>
</gene>
<evidence type="ECO:0000256" key="1">
    <source>
        <dbReference type="SAM" id="Phobius"/>
    </source>
</evidence>
<dbReference type="InterPro" id="IPR027787">
    <property type="entry name" value="Alpha/beta-hydrolase_catalytic"/>
</dbReference>
<feature type="domain" description="Alpha/beta-hydrolase catalytic" evidence="2">
    <location>
        <begin position="264"/>
        <end position="551"/>
    </location>
</feature>
<name>A0A4Q8AIY0_9MICO</name>
<protein>
    <submittedName>
        <fullName evidence="4">Putative membrane protein</fullName>
    </submittedName>
</protein>
<dbReference type="RefSeq" id="WP_165397240.1">
    <property type="nucleotide sequence ID" value="NZ_SHLC01000001.1"/>
</dbReference>
<dbReference type="Proteomes" id="UP000291483">
    <property type="component" value="Unassembled WGS sequence"/>
</dbReference>
<dbReference type="InterPro" id="IPR027788">
    <property type="entry name" value="Alpha/beta-hydrolase_N_dom"/>
</dbReference>
<dbReference type="EMBL" id="SHLC01000001">
    <property type="protein sequence ID" value="RZU63719.1"/>
    <property type="molecule type" value="Genomic_DNA"/>
</dbReference>
<comment type="caution">
    <text evidence="4">The sequence shown here is derived from an EMBL/GenBank/DDBJ whole genome shotgun (WGS) entry which is preliminary data.</text>
</comment>
<evidence type="ECO:0000259" key="3">
    <source>
        <dbReference type="Pfam" id="PF15420"/>
    </source>
</evidence>
<keyword evidence="1" id="KW-0812">Transmembrane</keyword>
<evidence type="ECO:0000259" key="2">
    <source>
        <dbReference type="Pfam" id="PF10081"/>
    </source>
</evidence>
<feature type="domain" description="Alpha/beta-hydrolase N-terminal" evidence="3">
    <location>
        <begin position="45"/>
        <end position="247"/>
    </location>
</feature>
<feature type="transmembrane region" description="Helical" evidence="1">
    <location>
        <begin position="170"/>
        <end position="196"/>
    </location>
</feature>
<keyword evidence="5" id="KW-1185">Reference proteome</keyword>
<feature type="transmembrane region" description="Helical" evidence="1">
    <location>
        <begin position="136"/>
        <end position="158"/>
    </location>
</feature>
<evidence type="ECO:0000313" key="4">
    <source>
        <dbReference type="EMBL" id="RZU63719.1"/>
    </source>
</evidence>
<evidence type="ECO:0000313" key="5">
    <source>
        <dbReference type="Proteomes" id="UP000291483"/>
    </source>
</evidence>
<feature type="transmembrane region" description="Helical" evidence="1">
    <location>
        <begin position="29"/>
        <end position="50"/>
    </location>
</feature>
<sequence>MDVGTAAQGATEGTAGARRSVAGHDWWRLDPAGVVLGFVLAALSLTPSLLPRPALLQGVIAGLSFAIGYAVGALLLAIALPLLRRVTTWRPTPATVRWAWSGFGIVALSLGAWYGVLALGWQNEVRTLVEMPPVDGLAIAAFFLGAVPVAALCLLIGRGIRGLYRATARLIGPVLGVAGSALLVVLGGFVLVAALMGAIDAIYAERNAAPADWVSEPSSEFHSAGEDSPMDWQTLGRHGTAFLGGGPAAADIAEATGNAALEPIRVYAGLHTGDSTEERAELAVAELVRTGAFDRSVLVVATATGSGWLEPQTTDAIEYLHGGDTAIVSMQYAYTPSWVSFVFDPDAPVDAARVLFDAVHAEWEALPASDRPQLISYGLSLGAHGSQSTFADLEDLRSRTDGALFAGSPNGTPLWRELQATRDEGSPAWQPVLDGGAEVRWLSHAGDFGAVDGPWTAPRVAYLQHATDPVTWLGPELLWAEPDWLKPDQRADDVSQAIRWIPVVTALQVVVDMLMGETVPASHGHNYGDVVLDGWGAVTGDGGLDAAAIDRIRAIIAEYAAVQPVGSSVTE</sequence>
<organism evidence="4 5">
    <name type="scientific">Microterricola gilva</name>
    <dbReference type="NCBI Taxonomy" id="393267"/>
    <lineage>
        <taxon>Bacteria</taxon>
        <taxon>Bacillati</taxon>
        <taxon>Actinomycetota</taxon>
        <taxon>Actinomycetes</taxon>
        <taxon>Micrococcales</taxon>
        <taxon>Microbacteriaceae</taxon>
        <taxon>Microterricola</taxon>
    </lineage>
</organism>
<feature type="transmembrane region" description="Helical" evidence="1">
    <location>
        <begin position="95"/>
        <end position="116"/>
    </location>
</feature>
<proteinExistence type="predicted"/>
<dbReference type="Pfam" id="PF10081">
    <property type="entry name" value="Abhydrolase_9"/>
    <property type="match status" value="1"/>
</dbReference>
<keyword evidence="1" id="KW-1133">Transmembrane helix</keyword>
<accession>A0A4Q8AIY0</accession>